<accession>A0A6A4N993</accession>
<organism evidence="1 2">
    <name type="scientific">Lupinus albus</name>
    <name type="common">White lupine</name>
    <name type="synonym">Lupinus termis</name>
    <dbReference type="NCBI Taxonomy" id="3870"/>
    <lineage>
        <taxon>Eukaryota</taxon>
        <taxon>Viridiplantae</taxon>
        <taxon>Streptophyta</taxon>
        <taxon>Embryophyta</taxon>
        <taxon>Tracheophyta</taxon>
        <taxon>Spermatophyta</taxon>
        <taxon>Magnoliopsida</taxon>
        <taxon>eudicotyledons</taxon>
        <taxon>Gunneridae</taxon>
        <taxon>Pentapetalae</taxon>
        <taxon>rosids</taxon>
        <taxon>fabids</taxon>
        <taxon>Fabales</taxon>
        <taxon>Fabaceae</taxon>
        <taxon>Papilionoideae</taxon>
        <taxon>50 kb inversion clade</taxon>
        <taxon>genistoids sensu lato</taxon>
        <taxon>core genistoids</taxon>
        <taxon>Genisteae</taxon>
        <taxon>Lupinus</taxon>
    </lineage>
</organism>
<dbReference type="AlphaFoldDB" id="A0A6A4N993"/>
<dbReference type="EMBL" id="WOCE01000024">
    <property type="protein sequence ID" value="KAE9586240.1"/>
    <property type="molecule type" value="Genomic_DNA"/>
</dbReference>
<evidence type="ECO:0000313" key="1">
    <source>
        <dbReference type="EMBL" id="KAE9586240.1"/>
    </source>
</evidence>
<sequence length="152" mass="17983">MSKIKLTSQSPTYIVKPHITIFPQILVTPLIINLEPLRNTIHFNLLLDYPKPMEEYSKSSSYGNYLYHGSPMPHDLRSYSLSHAQSQMGSKDMKLKKRKNMFKCWSIADPEFQRKKRIANYKLYSVEDKVKGSFMKSFTWLKAKYTEMVYDW</sequence>
<dbReference type="Proteomes" id="UP000447434">
    <property type="component" value="Chromosome 24"/>
</dbReference>
<evidence type="ECO:0000313" key="2">
    <source>
        <dbReference type="Proteomes" id="UP000447434"/>
    </source>
</evidence>
<proteinExistence type="predicted"/>
<dbReference type="OrthoDB" id="1655903at2759"/>
<gene>
    <name evidence="1" type="ORF">Lalb_Chr24g0399741</name>
</gene>
<dbReference type="InterPro" id="IPR021899">
    <property type="entry name" value="DUF3511"/>
</dbReference>
<name>A0A6A4N993_LUPAL</name>
<reference evidence="2" key="1">
    <citation type="journal article" date="2020" name="Nat. Commun.">
        <title>Genome sequence of the cluster root forming white lupin.</title>
        <authorList>
            <person name="Hufnagel B."/>
            <person name="Marques A."/>
            <person name="Soriano A."/>
            <person name="Marques L."/>
            <person name="Divol F."/>
            <person name="Doumas P."/>
            <person name="Sallet E."/>
            <person name="Mancinotti D."/>
            <person name="Carrere S."/>
            <person name="Marande W."/>
            <person name="Arribat S."/>
            <person name="Keller J."/>
            <person name="Huneau C."/>
            <person name="Blein T."/>
            <person name="Aime D."/>
            <person name="Laguerre M."/>
            <person name="Taylor J."/>
            <person name="Schubert V."/>
            <person name="Nelson M."/>
            <person name="Geu-Flores F."/>
            <person name="Crespi M."/>
            <person name="Gallardo-Guerrero K."/>
            <person name="Delaux P.-M."/>
            <person name="Salse J."/>
            <person name="Berges H."/>
            <person name="Guyot R."/>
            <person name="Gouzy J."/>
            <person name="Peret B."/>
        </authorList>
    </citation>
    <scope>NUCLEOTIDE SEQUENCE [LARGE SCALE GENOMIC DNA]</scope>
    <source>
        <strain evidence="2">cv. Amiga</strain>
    </source>
</reference>
<dbReference type="PANTHER" id="PTHR33193:SF62">
    <property type="entry name" value="FAMILY ABC TRANSPORTER, PUTATIVE (DUF3511)-RELATED"/>
    <property type="match status" value="1"/>
</dbReference>
<dbReference type="Pfam" id="PF12023">
    <property type="entry name" value="DUF3511"/>
    <property type="match status" value="1"/>
</dbReference>
<dbReference type="PANTHER" id="PTHR33193">
    <property type="entry name" value="DOMAIN PROTEIN, PUTATIVE (DUF3511)-RELATED"/>
    <property type="match status" value="1"/>
</dbReference>
<protein>
    <submittedName>
        <fullName evidence="1">Uncharacterized protein</fullName>
    </submittedName>
</protein>
<keyword evidence="2" id="KW-1185">Reference proteome</keyword>
<comment type="caution">
    <text evidence="1">The sequence shown here is derived from an EMBL/GenBank/DDBJ whole genome shotgun (WGS) entry which is preliminary data.</text>
</comment>